<evidence type="ECO:0000313" key="2">
    <source>
        <dbReference type="EMBL" id="NSJ80671.1"/>
    </source>
</evidence>
<evidence type="ECO:0000313" key="3">
    <source>
        <dbReference type="Proteomes" id="UP001644750"/>
    </source>
</evidence>
<gene>
    <name evidence="2" type="ORF">G5A72_14005</name>
</gene>
<evidence type="ECO:0008006" key="4">
    <source>
        <dbReference type="Google" id="ProtNLM"/>
    </source>
</evidence>
<keyword evidence="3" id="KW-1185">Reference proteome</keyword>
<dbReference type="Proteomes" id="UP001644750">
    <property type="component" value="Unassembled WGS sequence"/>
</dbReference>
<feature type="coiled-coil region" evidence="1">
    <location>
        <begin position="550"/>
        <end position="605"/>
    </location>
</feature>
<evidence type="ECO:0000256" key="1">
    <source>
        <dbReference type="SAM" id="Coils"/>
    </source>
</evidence>
<accession>A0ABX2I0X5</accession>
<protein>
    <recommendedName>
        <fullName evidence="4">ATPase involved in DNA repair</fullName>
    </recommendedName>
</protein>
<reference evidence="2 3" key="1">
    <citation type="journal article" date="2020" name="Cell Host Microbe">
        <title>Functional and Genomic Variation between Human-Derived Isolates of Lachnospiraceae Reveals Inter- and Intra-Species Diversity.</title>
        <authorList>
            <person name="Sorbara M.T."/>
            <person name="Littmann E.R."/>
            <person name="Fontana E."/>
            <person name="Moody T.U."/>
            <person name="Kohout C.E."/>
            <person name="Gjonbalaj M."/>
            <person name="Eaton V."/>
            <person name="Seok R."/>
            <person name="Leiner I.M."/>
            <person name="Pamer E.G."/>
        </authorList>
    </citation>
    <scope>NUCLEOTIDE SEQUENCE [LARGE SCALE GENOMIC DNA]</scope>
    <source>
        <strain evidence="2 3">MSK.14.57</strain>
    </source>
</reference>
<organism evidence="2 3">
    <name type="scientific">Anaerostipes hadrus</name>
    <dbReference type="NCBI Taxonomy" id="649756"/>
    <lineage>
        <taxon>Bacteria</taxon>
        <taxon>Bacillati</taxon>
        <taxon>Bacillota</taxon>
        <taxon>Clostridia</taxon>
        <taxon>Lachnospirales</taxon>
        <taxon>Lachnospiraceae</taxon>
        <taxon>Anaerostipes</taxon>
    </lineage>
</organism>
<proteinExistence type="predicted"/>
<comment type="caution">
    <text evidence="2">The sequence shown here is derived from an EMBL/GenBank/DDBJ whole genome shotgun (WGS) entry which is preliminary data.</text>
</comment>
<dbReference type="RefSeq" id="WP_173726172.1">
    <property type="nucleotide sequence ID" value="NZ_JAAIQB010000031.1"/>
</dbReference>
<dbReference type="EMBL" id="JAAITB010000037">
    <property type="protein sequence ID" value="NSJ80671.1"/>
    <property type="molecule type" value="Genomic_DNA"/>
</dbReference>
<keyword evidence="1" id="KW-0175">Coiled coil</keyword>
<name>A0ABX2I0X5_ANAHA</name>
<sequence length="922" mass="107914">MEYTEVLTDKDVEYICKAISGKVLKKQFAAFSKEFSKIKPGFRPYSMSDKEAVDLAIKNFNKRFISGYIDIMLKKWIAEIQVNIEKLEQNNINHEDAVALTLIDSYFVDNVQLYFKLIGEEKESSYLLNVCNKIIGFMQNKINRYDRETKKNNDYDEAIKKNEKLSVKIKNLEKDKSDNDKVIKELIKDKNDVGSQLSEYKNKLEKLEEEYKKNEKELKNLRERANHEIVVDKEKIKSKEYDFISLCEVLAPDYKGIEMIERYADLTESGEFEVFYCDESESRQYANRNKLYLNDGPRDIGTMGIWMWKATQNIKNRDKDFISSKFVKELNPIEILFFHQKDEKGMINILKDGFEKNGLPNLGMYSVYVEKGKYIGFLCNVYDFEKIGNKYKLKSSVITLNKYEFGENDFFKLVNDRSFFYKMELGIPREVISIIDKMELIKNIIIDRNSWSLFKKAGKTKKEEWRFLKNFLQELNTDSICSEIAEKLNCSLTIAEEKLKDFISIANDYINGTTISDNLIKEVILSDEKILLRFKNVIHEEWEAENKIIIQSKQNEIENMDIKLSEAKKELLFIKNDKKKCEKELSEFKDKLELKEQLAEDVENAVTNRIKNAQTKAADFIAEMAFVNAPVKSSYDSDHEETIAKKELIFDNNDAIIGMQLKEELNEDWIMTLDSIEYELMEAGVIDRLARPVAAYLYANYLNKSNLLLAGPNAEAIAQAFSCAVVGQPGRKLIYRKSIGNNEYKSQIRKGEIIIIDDPFNSEWINKLPSIMSDTEAFYMGVHPFIEDLQIEPKSYFNYMIPLFTDCIVDKKPRTIFMCSQKIEDFNEFELDYKNNNKNILKEFHLPVLTKLHIQISIANMHIMLEDDNEDFDILFAILPYAYSTMQMPRLFKILKDDDKKKINISKMMMKYITEIYGEFDE</sequence>
<feature type="coiled-coil region" evidence="1">
    <location>
        <begin position="155"/>
        <end position="228"/>
    </location>
</feature>